<feature type="domain" description="Phospholipid/glycerol acyltransferase" evidence="5">
    <location>
        <begin position="73"/>
        <end position="187"/>
    </location>
</feature>
<dbReference type="InterPro" id="IPR002123">
    <property type="entry name" value="Plipid/glycerol_acylTrfase"/>
</dbReference>
<proteinExistence type="predicted"/>
<keyword evidence="4" id="KW-0472">Membrane</keyword>
<protein>
    <submittedName>
        <fullName evidence="6">1-acyl-sn-glycerol-3-phosphate acyltransferase</fullName>
    </submittedName>
</protein>
<keyword evidence="2" id="KW-0808">Transferase</keyword>
<feature type="transmembrane region" description="Helical" evidence="4">
    <location>
        <begin position="12"/>
        <end position="34"/>
    </location>
</feature>
<dbReference type="SUPFAM" id="SSF69593">
    <property type="entry name" value="Glycerol-3-phosphate (1)-acyltransferase"/>
    <property type="match status" value="1"/>
</dbReference>
<dbReference type="GO" id="GO:0003841">
    <property type="term" value="F:1-acylglycerol-3-phosphate O-acyltransferase activity"/>
    <property type="evidence" value="ECO:0007669"/>
    <property type="project" value="TreeGrafter"/>
</dbReference>
<evidence type="ECO:0000256" key="3">
    <source>
        <dbReference type="ARBA" id="ARBA00023315"/>
    </source>
</evidence>
<sequence>MWHAIQWIRSLFFIVQMYIALPIVGFGMAPFVFLKPDLAFGVIRFYCNYVRWTASWMVGMKTEIRGDVPEGPVVVASKHQSFLDILLLSSALPRIKFIFKDELRFVPVISLYARFTNSIPVKRGKRGAAIKKMVSDVKSGEQAGGQLIIFPQGTRVAPGVKQPYKVGTYVLYEQTGQAVVPVATNVGVFWKRHGIMRYPGIAVLEFLDPIEQGQDQHGFMAKMEEAVETHSNRLMREAGLAEIEE</sequence>
<organism evidence="6 7">
    <name type="scientific">Halocynthiibacter styelae</name>
    <dbReference type="NCBI Taxonomy" id="2761955"/>
    <lineage>
        <taxon>Bacteria</taxon>
        <taxon>Pseudomonadati</taxon>
        <taxon>Pseudomonadota</taxon>
        <taxon>Alphaproteobacteria</taxon>
        <taxon>Rhodobacterales</taxon>
        <taxon>Paracoccaceae</taxon>
        <taxon>Halocynthiibacter</taxon>
    </lineage>
</organism>
<keyword evidence="7" id="KW-1185">Reference proteome</keyword>
<dbReference type="AlphaFoldDB" id="A0A8J7LVX9"/>
<reference evidence="6" key="1">
    <citation type="submission" date="2020-10" db="EMBL/GenBank/DDBJ databases">
        <title>Paenihalocynthiibacter styelae gen. nov., sp. nov., isolated from stalked sea squirt Styela clava.</title>
        <authorList>
            <person name="Kim Y.-O."/>
            <person name="Yoon J.-H."/>
        </authorList>
    </citation>
    <scope>NUCLEOTIDE SEQUENCE</scope>
    <source>
        <strain evidence="6">MYP1-1</strain>
    </source>
</reference>
<evidence type="ECO:0000313" key="7">
    <source>
        <dbReference type="Proteomes" id="UP000640583"/>
    </source>
</evidence>
<dbReference type="Proteomes" id="UP000640583">
    <property type="component" value="Unassembled WGS sequence"/>
</dbReference>
<evidence type="ECO:0000313" key="6">
    <source>
        <dbReference type="EMBL" id="MBI1493642.1"/>
    </source>
</evidence>
<dbReference type="EMBL" id="JADCKQ010000005">
    <property type="protein sequence ID" value="MBI1493642.1"/>
    <property type="molecule type" value="Genomic_DNA"/>
</dbReference>
<evidence type="ECO:0000259" key="5">
    <source>
        <dbReference type="SMART" id="SM00563"/>
    </source>
</evidence>
<dbReference type="CDD" id="cd07989">
    <property type="entry name" value="LPLAT_AGPAT-like"/>
    <property type="match status" value="1"/>
</dbReference>
<dbReference type="PANTHER" id="PTHR10434:SF11">
    <property type="entry name" value="1-ACYL-SN-GLYCEROL-3-PHOSPHATE ACYLTRANSFERASE"/>
    <property type="match status" value="1"/>
</dbReference>
<keyword evidence="4" id="KW-0812">Transmembrane</keyword>
<dbReference type="RefSeq" id="WP_228848473.1">
    <property type="nucleotide sequence ID" value="NZ_JADCKQ010000005.1"/>
</dbReference>
<evidence type="ECO:0000256" key="4">
    <source>
        <dbReference type="SAM" id="Phobius"/>
    </source>
</evidence>
<comment type="pathway">
    <text evidence="1">Lipid metabolism.</text>
</comment>
<evidence type="ECO:0000256" key="1">
    <source>
        <dbReference type="ARBA" id="ARBA00005189"/>
    </source>
</evidence>
<evidence type="ECO:0000256" key="2">
    <source>
        <dbReference type="ARBA" id="ARBA00022679"/>
    </source>
</evidence>
<keyword evidence="3 6" id="KW-0012">Acyltransferase</keyword>
<dbReference type="Pfam" id="PF01553">
    <property type="entry name" value="Acyltransferase"/>
    <property type="match status" value="1"/>
</dbReference>
<keyword evidence="4" id="KW-1133">Transmembrane helix</keyword>
<name>A0A8J7LVX9_9RHOB</name>
<dbReference type="GO" id="GO:0006654">
    <property type="term" value="P:phosphatidic acid biosynthetic process"/>
    <property type="evidence" value="ECO:0007669"/>
    <property type="project" value="TreeGrafter"/>
</dbReference>
<gene>
    <name evidence="6" type="ORF">H1D41_08365</name>
</gene>
<dbReference type="PANTHER" id="PTHR10434">
    <property type="entry name" value="1-ACYL-SN-GLYCEROL-3-PHOSPHATE ACYLTRANSFERASE"/>
    <property type="match status" value="1"/>
</dbReference>
<comment type="caution">
    <text evidence="6">The sequence shown here is derived from an EMBL/GenBank/DDBJ whole genome shotgun (WGS) entry which is preliminary data.</text>
</comment>
<accession>A0A8J7LVX9</accession>
<dbReference type="SMART" id="SM00563">
    <property type="entry name" value="PlsC"/>
    <property type="match status" value="1"/>
</dbReference>